<dbReference type="InterPro" id="IPR000772">
    <property type="entry name" value="Ricin_B_lectin"/>
</dbReference>
<dbReference type="InterPro" id="IPR035992">
    <property type="entry name" value="Ricin_B-like_lectins"/>
</dbReference>
<feature type="domain" description="Ricin B lectin" evidence="2">
    <location>
        <begin position="223"/>
        <end position="343"/>
    </location>
</feature>
<keyword evidence="1" id="KW-0732">Signal</keyword>
<dbReference type="STRING" id="1202772.A0A0A7CNJ4"/>
<keyword evidence="5" id="KW-1185">Reference proteome</keyword>
<dbReference type="Gene3D" id="2.80.10.50">
    <property type="match status" value="2"/>
</dbReference>
<evidence type="ECO:0000313" key="5">
    <source>
        <dbReference type="Proteomes" id="UP000243579"/>
    </source>
</evidence>
<dbReference type="AlphaFoldDB" id="A0A0A7CNJ4"/>
<dbReference type="Proteomes" id="UP000243579">
    <property type="component" value="Unassembled WGS sequence"/>
</dbReference>
<organism evidence="3">
    <name type="scientific">Achlya hypogyna</name>
    <name type="common">Oomycete</name>
    <name type="synonym">Protoachlya hypogyna</name>
    <dbReference type="NCBI Taxonomy" id="1202772"/>
    <lineage>
        <taxon>Eukaryota</taxon>
        <taxon>Sar</taxon>
        <taxon>Stramenopiles</taxon>
        <taxon>Oomycota</taxon>
        <taxon>Saprolegniomycetes</taxon>
        <taxon>Saprolegniales</taxon>
        <taxon>Achlyaceae</taxon>
        <taxon>Achlya</taxon>
    </lineage>
</organism>
<dbReference type="EMBL" id="JNBR01000512">
    <property type="protein sequence ID" value="OQR91667.1"/>
    <property type="molecule type" value="Genomic_DNA"/>
</dbReference>
<evidence type="ECO:0000313" key="4">
    <source>
        <dbReference type="EMBL" id="OQR91667.1"/>
    </source>
</evidence>
<dbReference type="EMBL" id="KM038508">
    <property type="protein sequence ID" value="AIG55969.1"/>
    <property type="molecule type" value="Genomic_DNA"/>
</dbReference>
<dbReference type="SUPFAM" id="SSF50370">
    <property type="entry name" value="Ricin B-like lectins"/>
    <property type="match status" value="2"/>
</dbReference>
<feature type="chain" id="PRO_5002038159" evidence="1">
    <location>
        <begin position="18"/>
        <end position="347"/>
    </location>
</feature>
<dbReference type="CDD" id="cd00161">
    <property type="entry name" value="beta-trefoil_Ricin-like"/>
    <property type="match status" value="2"/>
</dbReference>
<evidence type="ECO:0000256" key="1">
    <source>
        <dbReference type="SAM" id="SignalP"/>
    </source>
</evidence>
<dbReference type="Pfam" id="PF00652">
    <property type="entry name" value="Ricin_B_lectin"/>
    <property type="match status" value="2"/>
</dbReference>
<sequence length="347" mass="38479">MKLSAAMLAITSAGAFAQFQNTCSQQLNDAVAECQKAANMDNLMAFASMVRTDREKYCTAMPGCAKLQALAPSSDCVFWVWKGHSVNPSKDLTCPERAATTLCTPSRLAVSEGYGLLYANTIKHNTNEQFVFNNESQTIVAKSNGQCLDVYKENDQFKLHTYACSATNGNQKWVLRDHKVRHATHGVCLQTDLGRPGAAVGVAPCTGASETNQWFDACDRVPEHYIQLQSATGKHLLEYNGNVFVNPGGHDFNDIFQWENSMLKSASSGQCLDAYRDSDNQFKLHMYQCDANNGNQKWTIADNVVKHATHPNLCLDADPSYADQHVQVWTCGPNNRNQQWTMLPYSK</sequence>
<name>A0A0A7CNJ4_ACHHY</name>
<accession>A0A0A7CNJ4</accession>
<dbReference type="PROSITE" id="PS50231">
    <property type="entry name" value="RICIN_B_LECTIN"/>
    <property type="match status" value="2"/>
</dbReference>
<evidence type="ECO:0000259" key="2">
    <source>
        <dbReference type="SMART" id="SM00458"/>
    </source>
</evidence>
<gene>
    <name evidence="4" type="ORF">ACHHYP_04484</name>
</gene>
<evidence type="ECO:0000313" key="3">
    <source>
        <dbReference type="EMBL" id="AIG55969.1"/>
    </source>
</evidence>
<feature type="domain" description="Ricin B lectin" evidence="2">
    <location>
        <begin position="100"/>
        <end position="218"/>
    </location>
</feature>
<feature type="signal peptide" evidence="1">
    <location>
        <begin position="1"/>
        <end position="17"/>
    </location>
</feature>
<protein>
    <submittedName>
        <fullName evidence="3">Secreted protein</fullName>
    </submittedName>
</protein>
<dbReference type="OrthoDB" id="6770063at2759"/>
<proteinExistence type="predicted"/>
<dbReference type="SMART" id="SM00458">
    <property type="entry name" value="RICIN"/>
    <property type="match status" value="2"/>
</dbReference>
<reference evidence="3 5" key="1">
    <citation type="journal article" date="2014" name="Genome Biol. Evol.">
        <title>The secreted proteins of Achlya hypogyna and Thraustotheca clavata identify the ancestral oomycete secretome and reveal gene acquisitions by horizontal gene transfer.</title>
        <authorList>
            <person name="Misner I."/>
            <person name="Blouin N."/>
            <person name="Leonard G."/>
            <person name="Richards T.A."/>
            <person name="Lane C.E."/>
        </authorList>
    </citation>
    <scope>NUCLEOTIDE SEQUENCE</scope>
    <source>
        <strain evidence="3 5">ATCC 48635</strain>
    </source>
</reference>